<evidence type="ECO:0000256" key="1">
    <source>
        <dbReference type="ARBA" id="ARBA00009232"/>
    </source>
</evidence>
<gene>
    <name evidence="5" type="ORF">METZ01_LOCUS320027</name>
</gene>
<protein>
    <recommendedName>
        <fullName evidence="6">3-methyladenine DNA glycosylase</fullName>
    </recommendedName>
</protein>
<evidence type="ECO:0000256" key="4">
    <source>
        <dbReference type="ARBA" id="ARBA00023204"/>
    </source>
</evidence>
<reference evidence="5" key="1">
    <citation type="submission" date="2018-05" db="EMBL/GenBank/DDBJ databases">
        <authorList>
            <person name="Lanie J.A."/>
            <person name="Ng W.-L."/>
            <person name="Kazmierczak K.M."/>
            <person name="Andrzejewski T.M."/>
            <person name="Davidsen T.M."/>
            <person name="Wayne K.J."/>
            <person name="Tettelin H."/>
            <person name="Glass J.I."/>
            <person name="Rusch D."/>
            <person name="Podicherti R."/>
            <person name="Tsui H.-C.T."/>
            <person name="Winkler M.E."/>
        </authorList>
    </citation>
    <scope>NUCLEOTIDE SEQUENCE</scope>
</reference>
<dbReference type="SUPFAM" id="SSF50486">
    <property type="entry name" value="FMT C-terminal domain-like"/>
    <property type="match status" value="1"/>
</dbReference>
<dbReference type="GO" id="GO:0006284">
    <property type="term" value="P:base-excision repair"/>
    <property type="evidence" value="ECO:0007669"/>
    <property type="project" value="InterPro"/>
</dbReference>
<dbReference type="InterPro" id="IPR011034">
    <property type="entry name" value="Formyl_transferase-like_C_sf"/>
</dbReference>
<keyword evidence="2" id="KW-0227">DNA damage</keyword>
<sequence length="139" mass="15597">MGLVLRHHLDGLWLESRIIETEAYLLEERGSHASLGETPSRRALFMEAGTIYMYYARGGDSFNFSCHGPGNAVLVKAGIPHPPDLRDSEMLQVMHQRNPINGRQREPGKLCSGQTLFCKALGLRVPDWNQKRLIPGTLE</sequence>
<dbReference type="AlphaFoldDB" id="A0A382P1B5"/>
<name>A0A382P1B5_9ZZZZ</name>
<feature type="non-terminal residue" evidence="5">
    <location>
        <position position="139"/>
    </location>
</feature>
<comment type="similarity">
    <text evidence="1">Belongs to the DNA glycosylase MPG family.</text>
</comment>
<dbReference type="GO" id="GO:0003905">
    <property type="term" value="F:alkylbase DNA N-glycosylase activity"/>
    <property type="evidence" value="ECO:0007669"/>
    <property type="project" value="InterPro"/>
</dbReference>
<accession>A0A382P1B5</accession>
<dbReference type="PANTHER" id="PTHR10429">
    <property type="entry name" value="DNA-3-METHYLADENINE GLYCOSYLASE"/>
    <property type="match status" value="1"/>
</dbReference>
<dbReference type="InterPro" id="IPR003180">
    <property type="entry name" value="MPG"/>
</dbReference>
<evidence type="ECO:0000256" key="2">
    <source>
        <dbReference type="ARBA" id="ARBA00022763"/>
    </source>
</evidence>
<dbReference type="InterPro" id="IPR036995">
    <property type="entry name" value="MPG_sf"/>
</dbReference>
<dbReference type="PANTHER" id="PTHR10429:SF0">
    <property type="entry name" value="DNA-3-METHYLADENINE GLYCOSYLASE"/>
    <property type="match status" value="1"/>
</dbReference>
<dbReference type="Gene3D" id="3.10.300.10">
    <property type="entry name" value="Methylpurine-DNA glycosylase (MPG)"/>
    <property type="match status" value="1"/>
</dbReference>
<dbReference type="Pfam" id="PF02245">
    <property type="entry name" value="Pur_DNA_glyco"/>
    <property type="match status" value="1"/>
</dbReference>
<keyword evidence="4" id="KW-0234">DNA repair</keyword>
<proteinExistence type="inferred from homology"/>
<evidence type="ECO:0000256" key="3">
    <source>
        <dbReference type="ARBA" id="ARBA00022801"/>
    </source>
</evidence>
<keyword evidence="3" id="KW-0378">Hydrolase</keyword>
<evidence type="ECO:0000313" key="5">
    <source>
        <dbReference type="EMBL" id="SVC67173.1"/>
    </source>
</evidence>
<dbReference type="EMBL" id="UINC01104197">
    <property type="protein sequence ID" value="SVC67173.1"/>
    <property type="molecule type" value="Genomic_DNA"/>
</dbReference>
<dbReference type="GO" id="GO:0003677">
    <property type="term" value="F:DNA binding"/>
    <property type="evidence" value="ECO:0007669"/>
    <property type="project" value="InterPro"/>
</dbReference>
<organism evidence="5">
    <name type="scientific">marine metagenome</name>
    <dbReference type="NCBI Taxonomy" id="408172"/>
    <lineage>
        <taxon>unclassified sequences</taxon>
        <taxon>metagenomes</taxon>
        <taxon>ecological metagenomes</taxon>
    </lineage>
</organism>
<evidence type="ECO:0008006" key="6">
    <source>
        <dbReference type="Google" id="ProtNLM"/>
    </source>
</evidence>